<organism evidence="5 6">
    <name type="scientific">Blastochloris sulfoviridis</name>
    <dbReference type="NCBI Taxonomy" id="50712"/>
    <lineage>
        <taxon>Bacteria</taxon>
        <taxon>Pseudomonadati</taxon>
        <taxon>Pseudomonadota</taxon>
        <taxon>Alphaproteobacteria</taxon>
        <taxon>Hyphomicrobiales</taxon>
        <taxon>Blastochloridaceae</taxon>
        <taxon>Blastochloris</taxon>
    </lineage>
</organism>
<accession>A0A5M6HUA4</accession>
<evidence type="ECO:0000256" key="2">
    <source>
        <dbReference type="SAM" id="SignalP"/>
    </source>
</evidence>
<dbReference type="PROSITE" id="PS51194">
    <property type="entry name" value="HELICASE_CTER"/>
    <property type="match status" value="1"/>
</dbReference>
<dbReference type="InterPro" id="IPR000330">
    <property type="entry name" value="SNF2_N"/>
</dbReference>
<keyword evidence="5" id="KW-0347">Helicase</keyword>
<dbReference type="SMART" id="SM00487">
    <property type="entry name" value="DEXDc"/>
    <property type="match status" value="1"/>
</dbReference>
<keyword evidence="2" id="KW-0732">Signal</keyword>
<dbReference type="OrthoDB" id="9814088at2"/>
<dbReference type="Pfam" id="PF00176">
    <property type="entry name" value="SNF2-rel_dom"/>
    <property type="match status" value="1"/>
</dbReference>
<dbReference type="Gene3D" id="3.40.50.10810">
    <property type="entry name" value="Tandem AAA-ATPase domain"/>
    <property type="match status" value="1"/>
</dbReference>
<dbReference type="InterPro" id="IPR014001">
    <property type="entry name" value="Helicase_ATP-bd"/>
</dbReference>
<keyword evidence="5" id="KW-0067">ATP-binding</keyword>
<dbReference type="Gene3D" id="3.40.50.300">
    <property type="entry name" value="P-loop containing nucleotide triphosphate hydrolases"/>
    <property type="match status" value="1"/>
</dbReference>
<keyword evidence="5" id="KW-0547">Nucleotide-binding</keyword>
<dbReference type="Proteomes" id="UP000323886">
    <property type="component" value="Unassembled WGS sequence"/>
</dbReference>
<evidence type="ECO:0000256" key="1">
    <source>
        <dbReference type="ARBA" id="ARBA00022801"/>
    </source>
</evidence>
<comment type="caution">
    <text evidence="5">The sequence shown here is derived from an EMBL/GenBank/DDBJ whole genome shotgun (WGS) entry which is preliminary data.</text>
</comment>
<dbReference type="EMBL" id="VWPL01000022">
    <property type="protein sequence ID" value="KAA5599514.1"/>
    <property type="molecule type" value="Genomic_DNA"/>
</dbReference>
<dbReference type="SMART" id="SM00490">
    <property type="entry name" value="HELICc"/>
    <property type="match status" value="1"/>
</dbReference>
<keyword evidence="1" id="KW-0378">Hydrolase</keyword>
<evidence type="ECO:0000259" key="3">
    <source>
        <dbReference type="PROSITE" id="PS51192"/>
    </source>
</evidence>
<dbReference type="GO" id="GO:0016787">
    <property type="term" value="F:hydrolase activity"/>
    <property type="evidence" value="ECO:0007669"/>
    <property type="project" value="UniProtKB-KW"/>
</dbReference>
<dbReference type="GO" id="GO:0005524">
    <property type="term" value="F:ATP binding"/>
    <property type="evidence" value="ECO:0007669"/>
    <property type="project" value="InterPro"/>
</dbReference>
<dbReference type="SUPFAM" id="SSF52540">
    <property type="entry name" value="P-loop containing nucleoside triphosphate hydrolases"/>
    <property type="match status" value="2"/>
</dbReference>
<dbReference type="InterPro" id="IPR049730">
    <property type="entry name" value="SNF2/RAD54-like_C"/>
</dbReference>
<feature type="chain" id="PRO_5024337138" evidence="2">
    <location>
        <begin position="25"/>
        <end position="1473"/>
    </location>
</feature>
<feature type="domain" description="Helicase C-terminal" evidence="4">
    <location>
        <begin position="1311"/>
        <end position="1466"/>
    </location>
</feature>
<keyword evidence="6" id="KW-1185">Reference proteome</keyword>
<reference evidence="5 6" key="1">
    <citation type="submission" date="2019-09" db="EMBL/GenBank/DDBJ databases">
        <title>Draft Whole-Genome sequence of Blastochloris sulfoviridis DSM 729.</title>
        <authorList>
            <person name="Meyer T.E."/>
            <person name="Kyndt J.A."/>
        </authorList>
    </citation>
    <scope>NUCLEOTIDE SEQUENCE [LARGE SCALE GENOMIC DNA]</scope>
    <source>
        <strain evidence="5 6">DSM 729</strain>
    </source>
</reference>
<dbReference type="InterPro" id="IPR001650">
    <property type="entry name" value="Helicase_C-like"/>
</dbReference>
<dbReference type="PROSITE" id="PS51192">
    <property type="entry name" value="HELICASE_ATP_BIND_1"/>
    <property type="match status" value="1"/>
</dbReference>
<proteinExistence type="predicted"/>
<dbReference type="CDD" id="cd18793">
    <property type="entry name" value="SF2_C_SNF"/>
    <property type="match status" value="1"/>
</dbReference>
<feature type="domain" description="Helicase ATP-binding" evidence="3">
    <location>
        <begin position="1030"/>
        <end position="1187"/>
    </location>
</feature>
<feature type="signal peptide" evidence="2">
    <location>
        <begin position="1"/>
        <end position="24"/>
    </location>
</feature>
<dbReference type="InterPro" id="IPR027417">
    <property type="entry name" value="P-loop_NTPase"/>
</dbReference>
<dbReference type="PANTHER" id="PTHR10799">
    <property type="entry name" value="SNF2/RAD54 HELICASE FAMILY"/>
    <property type="match status" value="1"/>
</dbReference>
<name>A0A5M6HUA4_9HYPH</name>
<evidence type="ECO:0000313" key="6">
    <source>
        <dbReference type="Proteomes" id="UP000323886"/>
    </source>
</evidence>
<sequence length="1473" mass="160322">MKSRRGHVVPLPPAAMALVRPAIAAAKAAQSRWLFPAPRKRRADEDLPMTTPAKPPARYSAIEGARAGASLPSSYTARRDTTPPPFLSMAAALPLLGAVCGDSLATARIRGCFSVSRLASALAALGPQERAILRLKALVGPATGKTVFADCLNRLSSSKPAWTNKTLTPVLEALREKKLLTDDLACSPDIIHALAVEALDSAEGSAMIAAIRAVLPLEQGNVWDYKAAEISTLRWQRLAVLLNDEDGFQRAIERYRRTSYSVAAPSIFDQHFAVIDVGADWLASRRPAFQVAILDAKAGRWIGTGVAAPDYPALMERCHQDAQLRAAAFSKLVDFDLLTGQLGRLGQTLADLPEGVPADLPFAFRASRALLAGDPKTAVPLFAEALRLYRKSNRKRKGGLPGYLGLLHICALLAVDDIALQPEIETLTEVKEGHVGLFALRGLLELARNKETAAKQAVQAGLALIGMTRHPPPISTGLLAAAATLVDPEMVRRHAVKTFIPLFRAIENSMTLPAAMLAEALERAGPDPAPYRKWLDRPDNEIAFRFLTLVKDKAPWERALESLEAMLAPARPAEPAPAAKTKRLVWLVNPDTLEIQPLEQSLQARGWSAGRAVALKRLREGDAALDYLDEFDRRACRAIRHSVESWYNRDVFECHADTMLPLLVGHPRMFDARSPAEPVELIAGRPELVVASDKAGFLLSLSHAAERPGALIEIEAPGRWRVVVVDEGAVEAAAILSNKGIAIPNSARERLTSLSRLPAPALPIRIETPEIEDAAATDGDPSPVVRLSPLGEGLRVAIVVRPAGAEGPHFLPGQGGRLINAGTQRVRRDLEAERRLAAALSESCPSLGGDGPDWMFDDLLASLEFLDELRALPTPPAMEWPEGQKMSLKGVASAKGFKASVKGVEHWFSVSGTVTVDDDLVLDLKDLLDRLDNMQGRFVPLDGGGFIALDRQFRQQLERLHRLGDGLKIPKAAGVAVRDLLDGAASVKADTRWKDFVRRLDEAEGWEPALPSGFAAELRDYQRDGFAWMSRLERWGAGALLADDMGLGKTVQAIAVMAAKAAAGPMLVVAPTSVCGNWEAELDRFAPALRPIRLAETGDRDEAIGALGPGDVLILSYGLLAREQDRLTAISWAMAILDEAQAIKNPDTRRAEASRKLKAEFRLALTGTPVENDLDELWSILAFVNPGLLGGRDRFARRFATPISRDNNANAKAALKALVRPFLLRRTKAQVLSELPPRTEQTILIEQEAEERAFYEALRQRALERLEEVGDERTRIHILAEITRLRQACCHPALVAADSGVGSAKLEAFLDLADNLIEGRHRALVFSQFVGHLGKVRAALDAKKITYQYLDGSTPEAERQKRVAAFQAGVGELFLISLKAGGVGLNLTAADYVIHLDPWWNPAVEDQASDRAHRIGQSRPVTIYRLIVKDSIEERIVALHRHKRNLADALLEGADATAQLSEEDLLNLIRRSD</sequence>
<protein>
    <submittedName>
        <fullName evidence="5">DEAD/DEAH box helicase</fullName>
    </submittedName>
</protein>
<dbReference type="InterPro" id="IPR038718">
    <property type="entry name" value="SNF2-like_sf"/>
</dbReference>
<dbReference type="GO" id="GO:0004386">
    <property type="term" value="F:helicase activity"/>
    <property type="evidence" value="ECO:0007669"/>
    <property type="project" value="UniProtKB-KW"/>
</dbReference>
<gene>
    <name evidence="5" type="ORF">F1193_12310</name>
</gene>
<dbReference type="Pfam" id="PF00271">
    <property type="entry name" value="Helicase_C"/>
    <property type="match status" value="1"/>
</dbReference>
<evidence type="ECO:0000313" key="5">
    <source>
        <dbReference type="EMBL" id="KAA5599514.1"/>
    </source>
</evidence>
<evidence type="ECO:0000259" key="4">
    <source>
        <dbReference type="PROSITE" id="PS51194"/>
    </source>
</evidence>